<reference evidence="2" key="1">
    <citation type="submission" date="2020-10" db="EMBL/GenBank/DDBJ databases">
        <authorList>
            <person name="Gilroy R."/>
        </authorList>
    </citation>
    <scope>NUCLEOTIDE SEQUENCE</scope>
    <source>
        <strain evidence="2">CHK121-14286</strain>
    </source>
</reference>
<evidence type="ECO:0000313" key="3">
    <source>
        <dbReference type="Proteomes" id="UP000824200"/>
    </source>
</evidence>
<feature type="transmembrane region" description="Helical" evidence="1">
    <location>
        <begin position="98"/>
        <end position="116"/>
    </location>
</feature>
<dbReference type="AlphaFoldDB" id="A0A9D1E3K6"/>
<accession>A0A9D1E3K6</accession>
<keyword evidence="1" id="KW-1133">Transmembrane helix</keyword>
<name>A0A9D1E3K6_9BACT</name>
<proteinExistence type="predicted"/>
<protein>
    <submittedName>
        <fullName evidence="2">Uncharacterized protein</fullName>
    </submittedName>
</protein>
<keyword evidence="1" id="KW-0472">Membrane</keyword>
<keyword evidence="1" id="KW-0812">Transmembrane</keyword>
<sequence>MSLEKILQFLVNYDIFVFIGVFCCLFAFCLVNWCKNPYRRQNRKLEMCRQRIASNPRLAGLFVVMLPDEYRRQWRAYVNGGAQRPSLVFEFVPKKRHVAFWHLFALDAAVCSSYLWAFANDVSAREYVVVQVVFWLAFALFCVVDSVLFGKKEKKARRVFGKFVAQLNALQKADSKQLASQIEGIRKENAPVEETLQRASELLRKNGLEGNRTVQEQQQINKALNSLLQSYARKASSKT</sequence>
<evidence type="ECO:0000313" key="2">
    <source>
        <dbReference type="EMBL" id="HIR65651.1"/>
    </source>
</evidence>
<gene>
    <name evidence="2" type="ORF">IAC95_02020</name>
</gene>
<dbReference type="Proteomes" id="UP000824200">
    <property type="component" value="Unassembled WGS sequence"/>
</dbReference>
<dbReference type="EMBL" id="DVHL01000016">
    <property type="protein sequence ID" value="HIR65651.1"/>
    <property type="molecule type" value="Genomic_DNA"/>
</dbReference>
<feature type="transmembrane region" description="Helical" evidence="1">
    <location>
        <begin position="15"/>
        <end position="34"/>
    </location>
</feature>
<reference evidence="2" key="2">
    <citation type="journal article" date="2021" name="PeerJ">
        <title>Extensive microbial diversity within the chicken gut microbiome revealed by metagenomics and culture.</title>
        <authorList>
            <person name="Gilroy R."/>
            <person name="Ravi A."/>
            <person name="Getino M."/>
            <person name="Pursley I."/>
            <person name="Horton D.L."/>
            <person name="Alikhan N.F."/>
            <person name="Baker D."/>
            <person name="Gharbi K."/>
            <person name="Hall N."/>
            <person name="Watson M."/>
            <person name="Adriaenssens E.M."/>
            <person name="Foster-Nyarko E."/>
            <person name="Jarju S."/>
            <person name="Secka A."/>
            <person name="Antonio M."/>
            <person name="Oren A."/>
            <person name="Chaudhuri R.R."/>
            <person name="La Ragione R."/>
            <person name="Hildebrand F."/>
            <person name="Pallen M.J."/>
        </authorList>
    </citation>
    <scope>NUCLEOTIDE SEQUENCE</scope>
    <source>
        <strain evidence="2">CHK121-14286</strain>
    </source>
</reference>
<feature type="transmembrane region" description="Helical" evidence="1">
    <location>
        <begin position="128"/>
        <end position="149"/>
    </location>
</feature>
<comment type="caution">
    <text evidence="2">The sequence shown here is derived from an EMBL/GenBank/DDBJ whole genome shotgun (WGS) entry which is preliminary data.</text>
</comment>
<evidence type="ECO:0000256" key="1">
    <source>
        <dbReference type="SAM" id="Phobius"/>
    </source>
</evidence>
<organism evidence="2 3">
    <name type="scientific">Candidatus Fimimonas gallinarum</name>
    <dbReference type="NCBI Taxonomy" id="2840821"/>
    <lineage>
        <taxon>Bacteria</taxon>
        <taxon>Pseudomonadati</taxon>
        <taxon>Myxococcota</taxon>
        <taxon>Myxococcia</taxon>
        <taxon>Myxococcales</taxon>
        <taxon>Cystobacterineae</taxon>
        <taxon>Myxococcaceae</taxon>
        <taxon>Myxococcaceae incertae sedis</taxon>
        <taxon>Candidatus Fimimonas</taxon>
    </lineage>
</organism>